<reference evidence="17" key="1">
    <citation type="journal article" date="2021" name="Evol. Appl.">
        <title>The genome of the Pyrenean desman and the effects of bottlenecks and inbreeding on the genomic landscape of an endangered species.</title>
        <authorList>
            <person name="Escoda L."/>
            <person name="Castresana J."/>
        </authorList>
    </citation>
    <scope>NUCLEOTIDE SEQUENCE</scope>
    <source>
        <strain evidence="17">IBE-C5619</strain>
    </source>
</reference>
<keyword evidence="10" id="KW-0007">Acetylation</keyword>
<keyword evidence="9 16" id="KW-1133">Transmembrane helix</keyword>
<dbReference type="PROSITE" id="PS00805">
    <property type="entry name" value="CALRETICULIN_REPEAT"/>
    <property type="match status" value="1"/>
</dbReference>
<evidence type="ECO:0000256" key="2">
    <source>
        <dbReference type="ARBA" id="ARBA00010983"/>
    </source>
</evidence>
<evidence type="ECO:0000256" key="8">
    <source>
        <dbReference type="ARBA" id="ARBA00022837"/>
    </source>
</evidence>
<evidence type="ECO:0000256" key="7">
    <source>
        <dbReference type="ARBA" id="ARBA00022824"/>
    </source>
</evidence>
<feature type="non-terminal residue" evidence="17">
    <location>
        <position position="1"/>
    </location>
</feature>
<feature type="region of interest" description="Disordered" evidence="15">
    <location>
        <begin position="291"/>
        <end position="319"/>
    </location>
</feature>
<accession>A0A8J6AIV7</accession>
<dbReference type="PRINTS" id="PR00626">
    <property type="entry name" value="CALRETICULIN"/>
</dbReference>
<feature type="disulfide bond" evidence="14">
    <location>
        <begin position="793"/>
        <end position="827"/>
    </location>
</feature>
<dbReference type="Gene3D" id="2.10.250.10">
    <property type="entry name" value="Calreticulin/calnexin, P domain"/>
    <property type="match status" value="1"/>
</dbReference>
<evidence type="ECO:0000256" key="5">
    <source>
        <dbReference type="ARBA" id="ARBA00022729"/>
    </source>
</evidence>
<dbReference type="PANTHER" id="PTHR11073">
    <property type="entry name" value="CALRETICULIN AND CALNEXIN"/>
    <property type="match status" value="1"/>
</dbReference>
<dbReference type="InterPro" id="IPR001580">
    <property type="entry name" value="Calret/calnex"/>
</dbReference>
<dbReference type="InterPro" id="IPR018124">
    <property type="entry name" value="Calret/calnex_CS"/>
</dbReference>
<evidence type="ECO:0000256" key="15">
    <source>
        <dbReference type="SAM" id="MobiDB-lite"/>
    </source>
</evidence>
<organism evidence="17 18">
    <name type="scientific">Galemys pyrenaicus</name>
    <name type="common">Iberian desman</name>
    <name type="synonym">Pyrenean desman</name>
    <dbReference type="NCBI Taxonomy" id="202257"/>
    <lineage>
        <taxon>Eukaryota</taxon>
        <taxon>Metazoa</taxon>
        <taxon>Chordata</taxon>
        <taxon>Craniata</taxon>
        <taxon>Vertebrata</taxon>
        <taxon>Euteleostomi</taxon>
        <taxon>Mammalia</taxon>
        <taxon>Eutheria</taxon>
        <taxon>Laurasiatheria</taxon>
        <taxon>Eulipotyphla</taxon>
        <taxon>Talpidae</taxon>
        <taxon>Galemys</taxon>
    </lineage>
</organism>
<name>A0A8J6AIV7_GALPY</name>
<feature type="non-terminal residue" evidence="17">
    <location>
        <position position="1282"/>
    </location>
</feature>
<dbReference type="FunFam" id="2.10.250.10:FF:000001">
    <property type="entry name" value="Calnexin homolog"/>
    <property type="match status" value="1"/>
</dbReference>
<dbReference type="GO" id="GO:0005789">
    <property type="term" value="C:endoplasmic reticulum membrane"/>
    <property type="evidence" value="ECO:0007669"/>
    <property type="project" value="UniProtKB-SubCell"/>
</dbReference>
<feature type="region of interest" description="Disordered" evidence="15">
    <location>
        <begin position="1164"/>
        <end position="1282"/>
    </location>
</feature>
<evidence type="ECO:0000256" key="3">
    <source>
        <dbReference type="ARBA" id="ARBA00022553"/>
    </source>
</evidence>
<evidence type="ECO:0000256" key="4">
    <source>
        <dbReference type="ARBA" id="ARBA00022692"/>
    </source>
</evidence>
<feature type="region of interest" description="Disordered" evidence="15">
    <location>
        <begin position="1"/>
        <end position="67"/>
    </location>
</feature>
<feature type="compositionally biased region" description="Basic and acidic residues" evidence="15">
    <location>
        <begin position="1164"/>
        <end position="1190"/>
    </location>
</feature>
<evidence type="ECO:0000256" key="13">
    <source>
        <dbReference type="ARBA" id="ARBA00023186"/>
    </source>
</evidence>
<keyword evidence="3" id="KW-0597">Phosphoprotein</keyword>
<feature type="region of interest" description="Disordered" evidence="15">
    <location>
        <begin position="422"/>
        <end position="446"/>
    </location>
</feature>
<keyword evidence="13" id="KW-0143">Chaperone</keyword>
<feature type="compositionally biased region" description="Polar residues" evidence="15">
    <location>
        <begin position="1267"/>
        <end position="1282"/>
    </location>
</feature>
<dbReference type="EMBL" id="JAGFMF010011444">
    <property type="protein sequence ID" value="KAG8522176.1"/>
    <property type="molecule type" value="Genomic_DNA"/>
</dbReference>
<keyword evidence="12 14" id="KW-1015">Disulfide bond</keyword>
<comment type="caution">
    <text evidence="17">The sequence shown here is derived from an EMBL/GenBank/DDBJ whole genome shotgun (WGS) entry which is preliminary data.</text>
</comment>
<feature type="compositionally biased region" description="Basic and acidic residues" evidence="15">
    <location>
        <begin position="959"/>
        <end position="974"/>
    </location>
</feature>
<dbReference type="GO" id="GO:0036503">
    <property type="term" value="P:ERAD pathway"/>
    <property type="evidence" value="ECO:0007669"/>
    <property type="project" value="TreeGrafter"/>
</dbReference>
<evidence type="ECO:0000256" key="1">
    <source>
        <dbReference type="ARBA" id="ARBA00004115"/>
    </source>
</evidence>
<evidence type="ECO:0000313" key="17">
    <source>
        <dbReference type="EMBL" id="KAG8522176.1"/>
    </source>
</evidence>
<comment type="subcellular location">
    <subcellularLocation>
        <location evidence="1">Endoplasmic reticulum membrane</location>
        <topology evidence="1">Single-pass type I membrane protein</topology>
    </subcellularLocation>
</comment>
<dbReference type="GO" id="GO:0051082">
    <property type="term" value="F:unfolded protein binding"/>
    <property type="evidence" value="ECO:0007669"/>
    <property type="project" value="InterPro"/>
</dbReference>
<feature type="region of interest" description="Disordered" evidence="15">
    <location>
        <begin position="335"/>
        <end position="372"/>
    </location>
</feature>
<dbReference type="InterPro" id="IPR009033">
    <property type="entry name" value="Calreticulin/calnexin_P_dom_sf"/>
</dbReference>
<dbReference type="PROSITE" id="PS00804">
    <property type="entry name" value="CALRETICULIN_2"/>
    <property type="match status" value="1"/>
</dbReference>
<keyword evidence="5" id="KW-0732">Signal</keyword>
<dbReference type="SUPFAM" id="SSF49899">
    <property type="entry name" value="Concanavalin A-like lectins/glucanases"/>
    <property type="match status" value="1"/>
</dbReference>
<evidence type="ECO:0000256" key="10">
    <source>
        <dbReference type="ARBA" id="ARBA00022990"/>
    </source>
</evidence>
<dbReference type="OrthoDB" id="1938156at2759"/>
<feature type="compositionally biased region" description="Polar residues" evidence="15">
    <location>
        <begin position="335"/>
        <end position="346"/>
    </location>
</feature>
<feature type="compositionally biased region" description="Acidic residues" evidence="15">
    <location>
        <begin position="1191"/>
        <end position="1213"/>
    </location>
</feature>
<dbReference type="SUPFAM" id="SSF63887">
    <property type="entry name" value="P-domain of calnexin/calreticulin"/>
    <property type="match status" value="1"/>
</dbReference>
<sequence length="1282" mass="140781">RLRFSPVPRAGAPRGLQRGPGRAQRRSPTRGCSPEGRGKAPSARGAQPRAPGGEGTDGGSLSARCREPASAQATGTGICLGFQMAAKLGRAPREAHIQRAGADLSEKTGHFGTLDSPTSRVCSVPHVPALSVALLPKAGQHDIHNSLRCLSSSCEETGALQIVLQQPWRKAASPSCRLSPLVIPSSRSLCHRAGDPSVNPQQLWWSSERIPLPGWDHAAPRSSVDESLTAASLRLCFGGGAACGLPRPGLALRVPLTSALGALQLRASAAGQVEPPGLPLGKEQRCSECVSHGHAQLETGKDRSSSRDPVSGAVDPGLPGYSARCPGVHVAVSSMQLQTGRSTSPSPGAPRSVTGRPAGTRRPTLCEDRQPPAASLVFRRELKHWLLAPGLPPPAGNVILSGSARTAPLAVPDLTWLRLARSTPDTPGAKKTPVVTSSWKKKHGREPAPLLHPAQVLGQRRRPAVPHPQCPTRLWCRSERCIQQKRAALYRWLGLAPRYRRAQRSLSRGVGEVLRGGSGFWLVQRLGRMTAAHFSFTGPEAAQSTRKVQDASPPGASRPDRGGTSEVHGFQQPAWGGACRTVSAVVLRRSRWTAVCSASPSTSSPHMRGLQCSRQIGLLQPSPGTCDDSDVQLLEQVTAITMHFQGSWLCLGLLFVSVTAESADDAVEMVEDFDENSEEVDIKEGELSPEINYKTPQPIGEVYFTETFDNGRLAGWVLSKAKKDDADEEISIYDGRWEIEELRENRVPGDRGLVLKSRAKHHAISAVLAAPFVFADKPLIVQYEVNFQDGIDCGGAYIKLLADTDGLNLENFHDKTSYTIMFGPDKCGEDYKLHFIFRHKHPKTGVFEEKHAKPPDVDLKKFFTDRKTHLYTLVLNPDDTFEVLIDQIVVNKGSLLEDVVPPINPPKEIEDPTDKKPDDWDERARIPDPSAVKPEDWDESEPAQIEDSSAVKPEGWLDDQPKLIPDPRAEKPADWNEDMDGEWEAPRISNPACRVGCGEWQPPMIDNPKYKGVWRPPMIDNPSYQGVWSPRKIPNPDYFEDDHPFLLTSFRALGLELWSMTSDIYFDNFIICSEKEVADRWAADGWGVKIMIANANEPGVWKQLMAATEERPWLWIIYLITTGLPVVLVVSFCWPRKAKKKCEETAYKKTDICKPQTKGALEQEVKEEKAALEKPADLEEEKKQSDGEILEKEEEGEPEEKSEEEIEIIEGQEEGNKSNKSGSEDEMKEADESTGSGDGPVKSVRKRRVRKEWQVRPSGADQHLPVRTQSRLLTSRQRTGTG</sequence>
<feature type="compositionally biased region" description="Basic and acidic residues" evidence="15">
    <location>
        <begin position="907"/>
        <end position="926"/>
    </location>
</feature>
<dbReference type="Gene3D" id="2.60.120.200">
    <property type="match status" value="1"/>
</dbReference>
<evidence type="ECO:0000256" key="12">
    <source>
        <dbReference type="ARBA" id="ARBA00023157"/>
    </source>
</evidence>
<proteinExistence type="inferred from homology"/>
<keyword evidence="6" id="KW-0677">Repeat</keyword>
<comment type="similarity">
    <text evidence="2">Belongs to the calreticulin family.</text>
</comment>
<evidence type="ECO:0000256" key="11">
    <source>
        <dbReference type="ARBA" id="ARBA00023136"/>
    </source>
</evidence>
<gene>
    <name evidence="17" type="ORF">J0S82_015047</name>
</gene>
<dbReference type="Proteomes" id="UP000700334">
    <property type="component" value="Unassembled WGS sequence"/>
</dbReference>
<feature type="transmembrane region" description="Helical" evidence="16">
    <location>
        <begin position="1113"/>
        <end position="1134"/>
    </location>
</feature>
<dbReference type="PROSITE" id="PS00803">
    <property type="entry name" value="CALRETICULIN_1"/>
    <property type="match status" value="1"/>
</dbReference>
<feature type="region of interest" description="Disordered" evidence="15">
    <location>
        <begin position="537"/>
        <end position="569"/>
    </location>
</feature>
<feature type="compositionally biased region" description="Basic and acidic residues" evidence="15">
    <location>
        <begin position="1214"/>
        <end position="1225"/>
    </location>
</feature>
<feature type="region of interest" description="Disordered" evidence="15">
    <location>
        <begin position="897"/>
        <end position="979"/>
    </location>
</feature>
<keyword evidence="18" id="KW-1185">Reference proteome</keyword>
<keyword evidence="4 16" id="KW-0812">Transmembrane</keyword>
<protein>
    <submittedName>
        <fullName evidence="17">Calmegin</fullName>
    </submittedName>
</protein>
<keyword evidence="8" id="KW-0106">Calcium</keyword>
<dbReference type="GO" id="GO:0005509">
    <property type="term" value="F:calcium ion binding"/>
    <property type="evidence" value="ECO:0007669"/>
    <property type="project" value="InterPro"/>
</dbReference>
<keyword evidence="11 16" id="KW-0472">Membrane</keyword>
<dbReference type="InterPro" id="IPR013320">
    <property type="entry name" value="ConA-like_dom_sf"/>
</dbReference>
<dbReference type="GO" id="GO:0006457">
    <property type="term" value="P:protein folding"/>
    <property type="evidence" value="ECO:0007669"/>
    <property type="project" value="InterPro"/>
</dbReference>
<evidence type="ECO:0000313" key="18">
    <source>
        <dbReference type="Proteomes" id="UP000700334"/>
    </source>
</evidence>
<dbReference type="Pfam" id="PF00262">
    <property type="entry name" value="Calreticulin"/>
    <property type="match status" value="1"/>
</dbReference>
<dbReference type="FunFam" id="2.60.120.200:FF:000430">
    <property type="entry name" value="Si:ch211-274f20.2"/>
    <property type="match status" value="1"/>
</dbReference>
<dbReference type="PANTHER" id="PTHR11073:SF7">
    <property type="entry name" value="CALMEGIN"/>
    <property type="match status" value="1"/>
</dbReference>
<evidence type="ECO:0000256" key="14">
    <source>
        <dbReference type="PIRSR" id="PIRSR601580-3"/>
    </source>
</evidence>
<keyword evidence="7" id="KW-0256">Endoplasmic reticulum</keyword>
<evidence type="ECO:0000256" key="6">
    <source>
        <dbReference type="ARBA" id="ARBA00022737"/>
    </source>
</evidence>
<evidence type="ECO:0000256" key="16">
    <source>
        <dbReference type="SAM" id="Phobius"/>
    </source>
</evidence>
<evidence type="ECO:0000256" key="9">
    <source>
        <dbReference type="ARBA" id="ARBA00022989"/>
    </source>
</evidence>